<dbReference type="GO" id="GO:0008324">
    <property type="term" value="F:monoatomic cation transmembrane transporter activity"/>
    <property type="evidence" value="ECO:0007669"/>
    <property type="project" value="InterPro"/>
</dbReference>
<comment type="subcellular location">
    <subcellularLocation>
        <location evidence="1">Cell membrane</location>
        <topology evidence="1">Multi-pass membrane protein</topology>
    </subcellularLocation>
</comment>
<keyword evidence="5" id="KW-1133">Transmembrane helix</keyword>
<gene>
    <name evidence="7" type="primary">mrpE</name>
    <name evidence="7" type="ORF">CPPEL_10490</name>
</gene>
<sequence>MHAIKYVFWLVWQIVLAANTVLVDTLKGNKGIDPIVVHYPLRLSKDWQITAFAVSITMTPGTMSIGLREDHTLLVHAVYGSDPQAVLEDLAHMEATMAPSVRSIAHNLEAAKIEQPAPVPERKETP</sequence>
<evidence type="ECO:0000256" key="3">
    <source>
        <dbReference type="ARBA" id="ARBA00022475"/>
    </source>
</evidence>
<proteinExistence type="inferred from homology"/>
<evidence type="ECO:0000256" key="1">
    <source>
        <dbReference type="ARBA" id="ARBA00004651"/>
    </source>
</evidence>
<dbReference type="OrthoDB" id="4410626at2"/>
<dbReference type="KEGG" id="cpso:CPPEL_10490"/>
<evidence type="ECO:0000256" key="2">
    <source>
        <dbReference type="ARBA" id="ARBA00006228"/>
    </source>
</evidence>
<keyword evidence="8" id="KW-1185">Reference proteome</keyword>
<evidence type="ECO:0000256" key="4">
    <source>
        <dbReference type="ARBA" id="ARBA00022692"/>
    </source>
</evidence>
<name>A0A3G6IWP2_9CORY</name>
<comment type="similarity">
    <text evidence="2">Belongs to the CPA3 antiporters (TC 2.A.63) subunit E family.</text>
</comment>
<dbReference type="Proteomes" id="UP000271426">
    <property type="component" value="Chromosome"/>
</dbReference>
<evidence type="ECO:0000313" key="7">
    <source>
        <dbReference type="EMBL" id="AZA10195.1"/>
    </source>
</evidence>
<keyword evidence="3" id="KW-1003">Cell membrane</keyword>
<dbReference type="NCBIfam" id="NF009297">
    <property type="entry name" value="PRK12654.1"/>
    <property type="match status" value="1"/>
</dbReference>
<dbReference type="PANTHER" id="PTHR34584:SF1">
    <property type="entry name" value="NA(+)_H(+) ANTIPORTER SUBUNIT E1"/>
    <property type="match status" value="1"/>
</dbReference>
<dbReference type="InterPro" id="IPR002758">
    <property type="entry name" value="Cation_antiport_E"/>
</dbReference>
<dbReference type="AlphaFoldDB" id="A0A3G6IWP2"/>
<organism evidence="7 8">
    <name type="scientific">Corynebacterium pseudopelargi</name>
    <dbReference type="NCBI Taxonomy" id="2080757"/>
    <lineage>
        <taxon>Bacteria</taxon>
        <taxon>Bacillati</taxon>
        <taxon>Actinomycetota</taxon>
        <taxon>Actinomycetes</taxon>
        <taxon>Mycobacteriales</taxon>
        <taxon>Corynebacteriaceae</taxon>
        <taxon>Corynebacterium</taxon>
    </lineage>
</organism>
<accession>A0A3G6IWP2</accession>
<dbReference type="PANTHER" id="PTHR34584">
    <property type="entry name" value="NA(+)/H(+) ANTIPORTER SUBUNIT E1"/>
    <property type="match status" value="1"/>
</dbReference>
<evidence type="ECO:0000256" key="5">
    <source>
        <dbReference type="ARBA" id="ARBA00022989"/>
    </source>
</evidence>
<evidence type="ECO:0000256" key="6">
    <source>
        <dbReference type="ARBA" id="ARBA00023136"/>
    </source>
</evidence>
<dbReference type="GO" id="GO:0005886">
    <property type="term" value="C:plasma membrane"/>
    <property type="evidence" value="ECO:0007669"/>
    <property type="project" value="UniProtKB-SubCell"/>
</dbReference>
<dbReference type="Pfam" id="PF01899">
    <property type="entry name" value="MNHE"/>
    <property type="match status" value="1"/>
</dbReference>
<reference evidence="7 8" key="1">
    <citation type="submission" date="2018-11" db="EMBL/GenBank/DDBJ databases">
        <authorList>
            <person name="Kleinhagauer T."/>
            <person name="Glaeser S.P."/>
            <person name="Spergser J."/>
            <person name="Ruckert C."/>
            <person name="Kaempfer P."/>
            <person name="Busse H.-J."/>
        </authorList>
    </citation>
    <scope>NUCLEOTIDE SEQUENCE [LARGE SCALE GENOMIC DNA]</scope>
    <source>
        <strain evidence="7 8">812CH</strain>
    </source>
</reference>
<evidence type="ECO:0000313" key="8">
    <source>
        <dbReference type="Proteomes" id="UP000271426"/>
    </source>
</evidence>
<dbReference type="EMBL" id="CP033898">
    <property type="protein sequence ID" value="AZA10195.1"/>
    <property type="molecule type" value="Genomic_DNA"/>
</dbReference>
<protein>
    <submittedName>
        <fullName evidence="7">Na(+)/H(+) antiporter subunit E</fullName>
    </submittedName>
</protein>
<keyword evidence="6" id="KW-0472">Membrane</keyword>
<keyword evidence="4" id="KW-0812">Transmembrane</keyword>
<dbReference type="RefSeq" id="WP_123961041.1">
    <property type="nucleotide sequence ID" value="NZ_CP033898.1"/>
</dbReference>